<dbReference type="PANTHER" id="PTHR13789:SF147">
    <property type="entry name" value="PUTATIVE (AFU_ORTHOLOGUE AFUA_2G01950)-RELATED"/>
    <property type="match status" value="1"/>
</dbReference>
<keyword evidence="2" id="KW-0285">Flavoprotein</keyword>
<dbReference type="PRINTS" id="PR00420">
    <property type="entry name" value="RNGMNOXGNASE"/>
</dbReference>
<evidence type="ECO:0000313" key="7">
    <source>
        <dbReference type="EMBL" id="KAF5357564.1"/>
    </source>
</evidence>
<evidence type="ECO:0000256" key="4">
    <source>
        <dbReference type="ARBA" id="ARBA00023002"/>
    </source>
</evidence>
<keyword evidence="4" id="KW-0560">Oxidoreductase</keyword>
<accession>A0A8H5LHR6</accession>
<dbReference type="PANTHER" id="PTHR13789">
    <property type="entry name" value="MONOOXYGENASE"/>
    <property type="match status" value="1"/>
</dbReference>
<keyword evidence="3" id="KW-0274">FAD</keyword>
<reference evidence="7 8" key="1">
    <citation type="journal article" date="2020" name="ISME J.">
        <title>Uncovering the hidden diversity of litter-decomposition mechanisms in mushroom-forming fungi.</title>
        <authorList>
            <person name="Floudas D."/>
            <person name="Bentzer J."/>
            <person name="Ahren D."/>
            <person name="Johansson T."/>
            <person name="Persson P."/>
            <person name="Tunlid A."/>
        </authorList>
    </citation>
    <scope>NUCLEOTIDE SEQUENCE [LARGE SCALE GENOMIC DNA]</scope>
    <source>
        <strain evidence="7 8">CBS 406.79</strain>
    </source>
</reference>
<dbReference type="InterPro" id="IPR050493">
    <property type="entry name" value="FAD-dep_Monooxygenase_BioMet"/>
</dbReference>
<dbReference type="GO" id="GO:0004497">
    <property type="term" value="F:monooxygenase activity"/>
    <property type="evidence" value="ECO:0007669"/>
    <property type="project" value="UniProtKB-KW"/>
</dbReference>
<evidence type="ECO:0000256" key="5">
    <source>
        <dbReference type="ARBA" id="ARBA00023033"/>
    </source>
</evidence>
<dbReference type="EMBL" id="JAACJN010000235">
    <property type="protein sequence ID" value="KAF5357564.1"/>
    <property type="molecule type" value="Genomic_DNA"/>
</dbReference>
<keyword evidence="5" id="KW-0503">Monooxygenase</keyword>
<keyword evidence="8" id="KW-1185">Reference proteome</keyword>
<evidence type="ECO:0000256" key="1">
    <source>
        <dbReference type="ARBA" id="ARBA00007992"/>
    </source>
</evidence>
<feature type="domain" description="FAD-binding" evidence="6">
    <location>
        <begin position="12"/>
        <end position="352"/>
    </location>
</feature>
<evidence type="ECO:0000256" key="2">
    <source>
        <dbReference type="ARBA" id="ARBA00022630"/>
    </source>
</evidence>
<evidence type="ECO:0000256" key="3">
    <source>
        <dbReference type="ARBA" id="ARBA00022827"/>
    </source>
</evidence>
<proteinExistence type="inferred from homology"/>
<organism evidence="7 8">
    <name type="scientific">Collybiopsis confluens</name>
    <dbReference type="NCBI Taxonomy" id="2823264"/>
    <lineage>
        <taxon>Eukaryota</taxon>
        <taxon>Fungi</taxon>
        <taxon>Dikarya</taxon>
        <taxon>Basidiomycota</taxon>
        <taxon>Agaricomycotina</taxon>
        <taxon>Agaricomycetes</taxon>
        <taxon>Agaricomycetidae</taxon>
        <taxon>Agaricales</taxon>
        <taxon>Marasmiineae</taxon>
        <taxon>Omphalotaceae</taxon>
        <taxon>Collybiopsis</taxon>
    </lineage>
</organism>
<comment type="similarity">
    <text evidence="1">Belongs to the paxM FAD-dependent monooxygenase family.</text>
</comment>
<dbReference type="Pfam" id="PF01494">
    <property type="entry name" value="FAD_binding_3"/>
    <property type="match status" value="1"/>
</dbReference>
<evidence type="ECO:0000313" key="8">
    <source>
        <dbReference type="Proteomes" id="UP000518752"/>
    </source>
</evidence>
<dbReference type="Proteomes" id="UP000518752">
    <property type="component" value="Unassembled WGS sequence"/>
</dbReference>
<dbReference type="OrthoDB" id="9993796at2759"/>
<evidence type="ECO:0000259" key="6">
    <source>
        <dbReference type="Pfam" id="PF01494"/>
    </source>
</evidence>
<protein>
    <recommendedName>
        <fullName evidence="6">FAD-binding domain-containing protein</fullName>
    </recommendedName>
</protein>
<gene>
    <name evidence="7" type="ORF">D9757_013012</name>
</gene>
<dbReference type="InterPro" id="IPR036188">
    <property type="entry name" value="FAD/NAD-bd_sf"/>
</dbReference>
<dbReference type="SUPFAM" id="SSF51905">
    <property type="entry name" value="FAD/NAD(P)-binding domain"/>
    <property type="match status" value="1"/>
</dbReference>
<dbReference type="Gene3D" id="3.50.50.60">
    <property type="entry name" value="FAD/NAD(P)-binding domain"/>
    <property type="match status" value="1"/>
</dbReference>
<dbReference type="AlphaFoldDB" id="A0A8H5LHR6"/>
<name>A0A8H5LHR6_9AGAR</name>
<dbReference type="InterPro" id="IPR002938">
    <property type="entry name" value="FAD-bd"/>
</dbReference>
<sequence length="399" mass="43791">MESTKTSVPLHIVIVGSGIAGLATAFCLGRAGHQVTVLERSPHLDDIGAGIQISPNMSRLLFRWGIGDALMKVAVKPEILTFCQYSTGQELGSSLLGDNMAIDHGAPYLHVHLLLTLARPYMKLEIGARVVSVDPFRPSVTLSSNKVIEADLLIGADGTYSIVRDIICPNSMPQATGDGAYRAIIPVKMLKDDPELNSLVDPPQCHCWIGPSCHIVSYCISGGNDYNIVMVVPEDESFLSWTAEGDPERVKAHFAKWESRVQKLLGLITSVLQTRITVSPPLPIWIHQGNRVALVGDACHSLLPYRAQAAAMAIEDAAVLGNLFSRLQSKSQIPWLLEGYQAIRKPRTTSTMADSWLNRKIFHLPDGPEQISRDAQWKNRMGRSQQEGTDHTNQWGISF</sequence>
<dbReference type="GO" id="GO:0071949">
    <property type="term" value="F:FAD binding"/>
    <property type="evidence" value="ECO:0007669"/>
    <property type="project" value="InterPro"/>
</dbReference>
<comment type="caution">
    <text evidence="7">The sequence shown here is derived from an EMBL/GenBank/DDBJ whole genome shotgun (WGS) entry which is preliminary data.</text>
</comment>
<dbReference type="SUPFAM" id="SSF54373">
    <property type="entry name" value="FAD-linked reductases, C-terminal domain"/>
    <property type="match status" value="1"/>
</dbReference>